<protein>
    <recommendedName>
        <fullName evidence="3 7">Nucleolar GTP-binding protein 2</fullName>
    </recommendedName>
</protein>
<reference evidence="10" key="1">
    <citation type="submission" date="2022-06" db="EMBL/GenBank/DDBJ databases">
        <authorList>
            <consortium name="SYNGENTA / RWTH Aachen University"/>
        </authorList>
    </citation>
    <scope>NUCLEOTIDE SEQUENCE</scope>
</reference>
<feature type="region of interest" description="Disordered" evidence="8">
    <location>
        <begin position="588"/>
        <end position="623"/>
    </location>
</feature>
<dbReference type="InterPro" id="IPR024929">
    <property type="entry name" value="GNL2_CP_dom"/>
</dbReference>
<evidence type="ECO:0000259" key="9">
    <source>
        <dbReference type="PROSITE" id="PS51721"/>
    </source>
</evidence>
<evidence type="ECO:0000313" key="11">
    <source>
        <dbReference type="Proteomes" id="UP001153365"/>
    </source>
</evidence>
<dbReference type="Gene3D" id="1.10.1580.10">
    <property type="match status" value="1"/>
</dbReference>
<accession>A0AAV0BRS1</accession>
<dbReference type="InterPro" id="IPR030378">
    <property type="entry name" value="G_CP_dom"/>
</dbReference>
<evidence type="ECO:0000256" key="8">
    <source>
        <dbReference type="SAM" id="MobiDB-lite"/>
    </source>
</evidence>
<dbReference type="AlphaFoldDB" id="A0AAV0BRS1"/>
<proteinExistence type="inferred from homology"/>
<dbReference type="InterPro" id="IPR012971">
    <property type="entry name" value="NOG2_N_dom"/>
</dbReference>
<dbReference type="GO" id="GO:0005730">
    <property type="term" value="C:nucleolus"/>
    <property type="evidence" value="ECO:0007669"/>
    <property type="project" value="UniProtKB-SubCell"/>
</dbReference>
<dbReference type="PROSITE" id="PS51721">
    <property type="entry name" value="G_CP"/>
    <property type="match status" value="1"/>
</dbReference>
<evidence type="ECO:0000256" key="6">
    <source>
        <dbReference type="ARBA" id="ARBA00023242"/>
    </source>
</evidence>
<evidence type="ECO:0000256" key="4">
    <source>
        <dbReference type="ARBA" id="ARBA00022741"/>
    </source>
</evidence>
<keyword evidence="11" id="KW-1185">Reference proteome</keyword>
<evidence type="ECO:0000256" key="1">
    <source>
        <dbReference type="ARBA" id="ARBA00003892"/>
    </source>
</evidence>
<dbReference type="SUPFAM" id="SSF52540">
    <property type="entry name" value="P-loop containing nucleoside triphosphate hydrolases"/>
    <property type="match status" value="1"/>
</dbReference>
<keyword evidence="5 7" id="KW-0342">GTP-binding</keyword>
<dbReference type="InterPro" id="IPR050755">
    <property type="entry name" value="TRAFAC_YlqF/YawG_RiboMat"/>
</dbReference>
<feature type="compositionally biased region" description="Low complexity" evidence="8">
    <location>
        <begin position="1"/>
        <end position="19"/>
    </location>
</feature>
<feature type="domain" description="CP-type G" evidence="9">
    <location>
        <begin position="235"/>
        <end position="396"/>
    </location>
</feature>
<name>A0AAV0BRS1_PHAPC</name>
<dbReference type="Pfam" id="PF08153">
    <property type="entry name" value="NGP1NT"/>
    <property type="match status" value="1"/>
</dbReference>
<dbReference type="FunFam" id="1.10.1580.10:FF:000001">
    <property type="entry name" value="Nucleolar GTP-binding protein 2"/>
    <property type="match status" value="1"/>
</dbReference>
<keyword evidence="4 7" id="KW-0547">Nucleotide-binding</keyword>
<dbReference type="EMBL" id="CALTRL010006058">
    <property type="protein sequence ID" value="CAH7689281.1"/>
    <property type="molecule type" value="Genomic_DNA"/>
</dbReference>
<comment type="caution">
    <text evidence="10">The sequence shown here is derived from an EMBL/GenBank/DDBJ whole genome shotgun (WGS) entry which is preliminary data.</text>
</comment>
<dbReference type="GO" id="GO:0005525">
    <property type="term" value="F:GTP binding"/>
    <property type="evidence" value="ECO:0007669"/>
    <property type="project" value="UniProtKB-KW"/>
</dbReference>
<dbReference type="CDD" id="cd01858">
    <property type="entry name" value="NGP_1"/>
    <property type="match status" value="1"/>
</dbReference>
<evidence type="ECO:0000256" key="3">
    <source>
        <dbReference type="ARBA" id="ARBA00022127"/>
    </source>
</evidence>
<organism evidence="10 11">
    <name type="scientific">Phakopsora pachyrhizi</name>
    <name type="common">Asian soybean rust disease fungus</name>
    <dbReference type="NCBI Taxonomy" id="170000"/>
    <lineage>
        <taxon>Eukaryota</taxon>
        <taxon>Fungi</taxon>
        <taxon>Dikarya</taxon>
        <taxon>Basidiomycota</taxon>
        <taxon>Pucciniomycotina</taxon>
        <taxon>Pucciniomycetes</taxon>
        <taxon>Pucciniales</taxon>
        <taxon>Phakopsoraceae</taxon>
        <taxon>Phakopsora</taxon>
    </lineage>
</organism>
<feature type="compositionally biased region" description="Acidic residues" evidence="8">
    <location>
        <begin position="588"/>
        <end position="612"/>
    </location>
</feature>
<dbReference type="FunFam" id="3.40.50.300:FF:000559">
    <property type="entry name" value="Nuclear/nucleolar GTPase 2"/>
    <property type="match status" value="1"/>
</dbReference>
<dbReference type="InterPro" id="IPR006073">
    <property type="entry name" value="GTP-bd"/>
</dbReference>
<gene>
    <name evidence="10" type="ORF">PPACK8108_LOCUS24324</name>
</gene>
<evidence type="ECO:0000313" key="10">
    <source>
        <dbReference type="EMBL" id="CAH7689281.1"/>
    </source>
</evidence>
<keyword evidence="6 7" id="KW-0539">Nucleus</keyword>
<comment type="function">
    <text evidence="1 7">GTPase that associates with pre-60S ribosomal subunits in the nucleolus and is required for their nuclear export and maturation.</text>
</comment>
<evidence type="ECO:0000256" key="7">
    <source>
        <dbReference type="RuleBase" id="RU364023"/>
    </source>
</evidence>
<feature type="region of interest" description="Disordered" evidence="8">
    <location>
        <begin position="1"/>
        <end position="29"/>
    </location>
</feature>
<dbReference type="PANTHER" id="PTHR11089:SF9">
    <property type="entry name" value="NUCLEOLAR GTP-BINDING PROTEIN 2"/>
    <property type="match status" value="1"/>
</dbReference>
<sequence length="729" mass="81059">MISKKSSSGKNRSSASNGAVKQHVKGENFYRDATKAKRVKLLSNDGGKAIRDRDGKIIKAAAFQSSDAPPGRIQPDRRWFGNTRVISQKALDHFRTSLAEKQADPYSVILKPNKLPMSLLQSDIEKAAQGRKGAKIDLVTAEPFEQTFGPKQRRKRPRLSAAGTFEELVKEVDDTCIKRTARSLGGEKLPPVDGLGQFVKGVEEEEEEEGEEQDLELNNVAVDYILSAGTSKRIWSELYKVIDSSDVILHVLDARDPLGTRCISVENYLAKEKRGKKLVWILNKIDLVPGWVAARWVKYLSSINPTVAFHASMNNSFGKGSLIQLLRQFSSLFSDRKQISVGFVGYPNVGKSSIINTLKKKKVCNVAPIPGETKVWQYITLMRRIYLIDCPGIVPPSAKDNEATKVLKGVVRVEHLSCPGDHIPTLLERIRPEYMMRTYGIEKWNDSEDFLGQLAQKSGKLLKGGEPDLRTVATCVLNDWIRGKIPYFVPPPAQIHGKKVDKAGEPVETQNEQVVSSNDADATKKLKNHNVDSEKRALIKGVTQPLHQIVRSNKFLEEDEVGDLEGDEGISVDFSDEKSNVLEELDVEAEGSEFSDSDEWSGIGSEDDDECEDDKKSCGPNSHSQLCFEDLVNQNFSRPLGTELEPLSCSSPCLKPRHLLGSDESDVSFILGSSDETKLQQPRSQLAGKSKQKRSDEQSVPDSKGAKHVKEPRMTTNKRKAENFFSRAK</sequence>
<comment type="subcellular location">
    <subcellularLocation>
        <location evidence="2 7">Nucleus</location>
        <location evidence="2 7">Nucleolus</location>
    </subcellularLocation>
</comment>
<dbReference type="Pfam" id="PF01926">
    <property type="entry name" value="MMR_HSR1"/>
    <property type="match status" value="1"/>
</dbReference>
<dbReference type="Proteomes" id="UP001153365">
    <property type="component" value="Unassembled WGS sequence"/>
</dbReference>
<dbReference type="Gene3D" id="3.40.50.300">
    <property type="entry name" value="P-loop containing nucleotide triphosphate hydrolases"/>
    <property type="match status" value="1"/>
</dbReference>
<evidence type="ECO:0000256" key="2">
    <source>
        <dbReference type="ARBA" id="ARBA00004604"/>
    </source>
</evidence>
<evidence type="ECO:0000256" key="5">
    <source>
        <dbReference type="ARBA" id="ARBA00023134"/>
    </source>
</evidence>
<feature type="region of interest" description="Disordered" evidence="8">
    <location>
        <begin position="671"/>
        <end position="729"/>
    </location>
</feature>
<dbReference type="InterPro" id="IPR023179">
    <property type="entry name" value="GTP-bd_ortho_bundle_sf"/>
</dbReference>
<feature type="compositionally biased region" description="Basic and acidic residues" evidence="8">
    <location>
        <begin position="704"/>
        <end position="713"/>
    </location>
</feature>
<dbReference type="InterPro" id="IPR027417">
    <property type="entry name" value="P-loop_NTPase"/>
</dbReference>
<dbReference type="PRINTS" id="PR00326">
    <property type="entry name" value="GTP1OBG"/>
</dbReference>
<comment type="similarity">
    <text evidence="7">Belongs to the TRAFAC class YlqF/YawG GTPase family. NOG2 subfamily.</text>
</comment>
<dbReference type="PANTHER" id="PTHR11089">
    <property type="entry name" value="GTP-BINDING PROTEIN-RELATED"/>
    <property type="match status" value="1"/>
</dbReference>